<feature type="transmembrane region" description="Helical" evidence="1">
    <location>
        <begin position="30"/>
        <end position="50"/>
    </location>
</feature>
<accession>A0ABU0GFV1</accession>
<reference evidence="2 3" key="1">
    <citation type="submission" date="2023-07" db="EMBL/GenBank/DDBJ databases">
        <title>Genomic Encyclopedia of Type Strains, Phase IV (KMG-IV): sequencing the most valuable type-strain genomes for metagenomic binning, comparative biology and taxonomic classification.</title>
        <authorList>
            <person name="Goeker M."/>
        </authorList>
    </citation>
    <scope>NUCLEOTIDE SEQUENCE [LARGE SCALE GENOMIC DNA]</scope>
    <source>
        <strain evidence="2 3">DSM 1111</strain>
    </source>
</reference>
<keyword evidence="1" id="KW-0812">Transmembrane</keyword>
<sequence>MGGVLGVPVIGLFLMSLSRGLQIYRRITGLLFAVYLLQGALAALGGMMPILGALHPVNGLMMALIAVTLMGRLVRQN</sequence>
<evidence type="ECO:0000313" key="2">
    <source>
        <dbReference type="EMBL" id="MDQ0423472.1"/>
    </source>
</evidence>
<name>A0ABU0GFV1_9HYPH</name>
<dbReference type="RefSeq" id="WP_307377422.1">
    <property type="nucleotide sequence ID" value="NZ_JAUSUW010000021.1"/>
</dbReference>
<keyword evidence="3" id="KW-1185">Reference proteome</keyword>
<gene>
    <name evidence="2" type="ORF">J2045_004524</name>
</gene>
<keyword evidence="1" id="KW-1133">Transmembrane helix</keyword>
<proteinExistence type="predicted"/>
<dbReference type="Proteomes" id="UP001238496">
    <property type="component" value="Unassembled WGS sequence"/>
</dbReference>
<evidence type="ECO:0000256" key="1">
    <source>
        <dbReference type="SAM" id="Phobius"/>
    </source>
</evidence>
<evidence type="ECO:0000313" key="3">
    <source>
        <dbReference type="Proteomes" id="UP001238496"/>
    </source>
</evidence>
<dbReference type="EMBL" id="JAUSUW010000021">
    <property type="protein sequence ID" value="MDQ0423472.1"/>
    <property type="molecule type" value="Genomic_DNA"/>
</dbReference>
<feature type="transmembrane region" description="Helical" evidence="1">
    <location>
        <begin position="57"/>
        <end position="74"/>
    </location>
</feature>
<keyword evidence="1" id="KW-0472">Membrane</keyword>
<comment type="caution">
    <text evidence="2">The sequence shown here is derived from an EMBL/GenBank/DDBJ whole genome shotgun (WGS) entry which is preliminary data.</text>
</comment>
<organism evidence="2 3">
    <name type="scientific">Peteryoungia aggregata LMG 23059</name>
    <dbReference type="NCBI Taxonomy" id="1368425"/>
    <lineage>
        <taxon>Bacteria</taxon>
        <taxon>Pseudomonadati</taxon>
        <taxon>Pseudomonadota</taxon>
        <taxon>Alphaproteobacteria</taxon>
        <taxon>Hyphomicrobiales</taxon>
        <taxon>Rhizobiaceae</taxon>
        <taxon>Peteryoungia</taxon>
    </lineage>
</organism>
<protein>
    <submittedName>
        <fullName evidence="2">Uncharacterized protein</fullName>
    </submittedName>
</protein>